<evidence type="ECO:0000313" key="1">
    <source>
        <dbReference type="EMBL" id="KAJ8030754.1"/>
    </source>
</evidence>
<accession>A0A9Q1BQK0</accession>
<comment type="caution">
    <text evidence="1">The sequence shown here is derived from an EMBL/GenBank/DDBJ whole genome shotgun (WGS) entry which is preliminary data.</text>
</comment>
<reference evidence="1" key="1">
    <citation type="submission" date="2021-10" db="EMBL/GenBank/DDBJ databases">
        <title>Tropical sea cucumber genome reveals ecological adaptation and Cuvierian tubules defense mechanism.</title>
        <authorList>
            <person name="Chen T."/>
        </authorList>
    </citation>
    <scope>NUCLEOTIDE SEQUENCE</scope>
    <source>
        <strain evidence="1">Nanhai2018</strain>
        <tissue evidence="1">Muscle</tissue>
    </source>
</reference>
<name>A0A9Q1BQK0_HOLLE</name>
<keyword evidence="2" id="KW-1185">Reference proteome</keyword>
<dbReference type="EMBL" id="JAIZAY010000013">
    <property type="protein sequence ID" value="KAJ8030754.1"/>
    <property type="molecule type" value="Genomic_DNA"/>
</dbReference>
<dbReference type="Proteomes" id="UP001152320">
    <property type="component" value="Chromosome 13"/>
</dbReference>
<gene>
    <name evidence="1" type="ORF">HOLleu_27248</name>
</gene>
<organism evidence="1 2">
    <name type="scientific">Holothuria leucospilota</name>
    <name type="common">Black long sea cucumber</name>
    <name type="synonym">Mertensiothuria leucospilota</name>
    <dbReference type="NCBI Taxonomy" id="206669"/>
    <lineage>
        <taxon>Eukaryota</taxon>
        <taxon>Metazoa</taxon>
        <taxon>Echinodermata</taxon>
        <taxon>Eleutherozoa</taxon>
        <taxon>Echinozoa</taxon>
        <taxon>Holothuroidea</taxon>
        <taxon>Aspidochirotacea</taxon>
        <taxon>Aspidochirotida</taxon>
        <taxon>Holothuriidae</taxon>
        <taxon>Holothuria</taxon>
    </lineage>
</organism>
<evidence type="ECO:0000313" key="2">
    <source>
        <dbReference type="Proteomes" id="UP001152320"/>
    </source>
</evidence>
<protein>
    <submittedName>
        <fullName evidence="1">Uncharacterized protein</fullName>
    </submittedName>
</protein>
<sequence length="52" mass="6139">MLRERTLLFLVGVKVILDNRGSKGQNLKTLLTQYLELRSMDEFHTLYVDALW</sequence>
<proteinExistence type="predicted"/>
<dbReference type="AlphaFoldDB" id="A0A9Q1BQK0"/>